<feature type="region of interest" description="Disordered" evidence="1">
    <location>
        <begin position="709"/>
        <end position="812"/>
    </location>
</feature>
<reference evidence="3" key="1">
    <citation type="submission" date="2018-02" db="EMBL/GenBank/DDBJ databases">
        <authorList>
            <person name="Cohen D.B."/>
            <person name="Kent A.D."/>
        </authorList>
    </citation>
    <scope>NUCLEOTIDE SEQUENCE</scope>
</reference>
<name>A0A2N9IN79_FAGSY</name>
<feature type="compositionally biased region" description="Basic and acidic residues" evidence="1">
    <location>
        <begin position="711"/>
        <end position="728"/>
    </location>
</feature>
<dbReference type="EMBL" id="OIVN01006121">
    <property type="protein sequence ID" value="SPD25543.1"/>
    <property type="molecule type" value="Genomic_DNA"/>
</dbReference>
<proteinExistence type="predicted"/>
<accession>A0A2N9IN79</accession>
<dbReference type="InterPro" id="IPR036691">
    <property type="entry name" value="Endo/exonu/phosph_ase_sf"/>
</dbReference>
<dbReference type="Pfam" id="PF12572">
    <property type="entry name" value="DUF3752"/>
    <property type="match status" value="1"/>
</dbReference>
<dbReference type="Gene3D" id="3.60.10.10">
    <property type="entry name" value="Endonuclease/exonuclease/phosphatase"/>
    <property type="match status" value="1"/>
</dbReference>
<gene>
    <name evidence="3" type="ORF">FSB_LOCUS53425</name>
</gene>
<feature type="region of interest" description="Disordered" evidence="1">
    <location>
        <begin position="644"/>
        <end position="690"/>
    </location>
</feature>
<dbReference type="PANTHER" id="PTHR47422">
    <property type="entry name" value="DNAJ HEAT SHOCK N-TERMINAL DOMAIN-CONTAINING PROTEIN"/>
    <property type="match status" value="1"/>
</dbReference>
<feature type="compositionally biased region" description="Basic and acidic residues" evidence="1">
    <location>
        <begin position="758"/>
        <end position="782"/>
    </location>
</feature>
<evidence type="ECO:0000313" key="3">
    <source>
        <dbReference type="EMBL" id="SPD25543.1"/>
    </source>
</evidence>
<evidence type="ECO:0000256" key="1">
    <source>
        <dbReference type="SAM" id="MobiDB-lite"/>
    </source>
</evidence>
<feature type="compositionally biased region" description="Basic residues" evidence="1">
    <location>
        <begin position="747"/>
        <end position="757"/>
    </location>
</feature>
<dbReference type="SUPFAM" id="SSF56219">
    <property type="entry name" value="DNase I-like"/>
    <property type="match status" value="1"/>
</dbReference>
<sequence>MWDTRVVAKTDDAIGHYSVSCKFQNVLDKREWAFLGVYGPQSNRERLLMWEELAGVAGWWGTPWCLGRDFNVVRFPTERGVALLGQIIGIVQLCLVWIDSCIRLDWEDFYPNITQRRLPRLLSDHSPILLECGEFVRGRRPFRFENMWLKAEGFVDQVKGWWESYQFSGRQLTAEERLGRTKLATDLEKAILRNNSISSLLIEGELSTDLEAISNCITQFYTNLFLEGEGRLPLLDGLEFSNISSVDAVWLDRPFDEEEVLGVLLGFNGDKALGSGWFSILINGCPSGFFPSSRGLRQGDPLSPLLFVIVMEALSRMMDRMVGRGLISGFSLSNEADQHLSVFTWFEAAFGLKINLGKSEMVPVGEVPFFEELVGILGCHTASLPMKYLGLPLGATYKETSIWNPIIERMEKHLAGWKRLYLSKGGKVTLIKSTLSSLSTYFLSLFPIPVRDANRLEKLQREFLWCEMGESTKFHLVIDAKYGSMWGGWCLDIVRGSYGLSLWKNIHKDWPSFSKALSFEVGDGAKAASVADVLSFRHGVLPWDLSFSRHMQDWELESLASFMELIYSLSLSGLGDDKPWRERNARHFEDLERTILELKLFFFQTLYDWIISKKVGHHLDLVVGISMEGDDELLADMDVKEAPKRDEWMTTLPPERKPGGMPMQSTTFSKNSKEGRGDTSVWTDTPSERAQKAKTNYLEAYNEAAALASNVEEKNRKSSDADLVDKYNKQRRSKSLVQKHQEDGASRSKKKSNSKSKQKPEKEEWVGQHPWKPWDREKDLTAGRKSVNLDPENMGQGLTSRFSSGNFQRNFL</sequence>
<feature type="compositionally biased region" description="Polar residues" evidence="1">
    <location>
        <begin position="796"/>
        <end position="812"/>
    </location>
</feature>
<feature type="domain" description="DUF3752" evidence="2">
    <location>
        <begin position="653"/>
        <end position="803"/>
    </location>
</feature>
<feature type="compositionally biased region" description="Basic and acidic residues" evidence="1">
    <location>
        <begin position="644"/>
        <end position="658"/>
    </location>
</feature>
<dbReference type="PANTHER" id="PTHR47422:SF1">
    <property type="entry name" value="DNAJ HEAT SHOCK N-TERMINAL DOMAIN-CONTAINING PROTEIN"/>
    <property type="match status" value="1"/>
</dbReference>
<dbReference type="InterPro" id="IPR022226">
    <property type="entry name" value="DUF3752"/>
</dbReference>
<evidence type="ECO:0000259" key="2">
    <source>
        <dbReference type="Pfam" id="PF12572"/>
    </source>
</evidence>
<dbReference type="AlphaFoldDB" id="A0A2N9IN79"/>
<organism evidence="3">
    <name type="scientific">Fagus sylvatica</name>
    <name type="common">Beechnut</name>
    <dbReference type="NCBI Taxonomy" id="28930"/>
    <lineage>
        <taxon>Eukaryota</taxon>
        <taxon>Viridiplantae</taxon>
        <taxon>Streptophyta</taxon>
        <taxon>Embryophyta</taxon>
        <taxon>Tracheophyta</taxon>
        <taxon>Spermatophyta</taxon>
        <taxon>Magnoliopsida</taxon>
        <taxon>eudicotyledons</taxon>
        <taxon>Gunneridae</taxon>
        <taxon>Pentapetalae</taxon>
        <taxon>rosids</taxon>
        <taxon>fabids</taxon>
        <taxon>Fagales</taxon>
        <taxon>Fagaceae</taxon>
        <taxon>Fagus</taxon>
    </lineage>
</organism>
<protein>
    <recommendedName>
        <fullName evidence="2">DUF3752 domain-containing protein</fullName>
    </recommendedName>
</protein>